<sequence length="129" mass="14711">MILEIDPLGEEPIYKQLRDQIILGIAQQQLKAGDLLPSVRMLADELGVNPMTVSKAYNLLKEEGYLITDRRNGTIVTERSNFDARAKKIYEQRLALLLAEGYLHQQSKEKILHDVETYLNTYSKGCDES</sequence>
<gene>
    <name evidence="5" type="ORF">DOK78_001078</name>
</gene>
<reference evidence="5 6" key="2">
    <citation type="submission" date="2024-03" db="EMBL/GenBank/DDBJ databases">
        <title>The Genome Sequence of Enterococcus sp. DIV2402.</title>
        <authorList>
            <consortium name="The Broad Institute Genomics Platform"/>
            <consortium name="The Broad Institute Microbial Omics Core"/>
            <consortium name="The Broad Institute Genomic Center for Infectious Diseases"/>
            <person name="Earl A."/>
            <person name="Manson A."/>
            <person name="Gilmore M."/>
            <person name="Schwartman J."/>
            <person name="Shea T."/>
            <person name="Abouelleil A."/>
            <person name="Cao P."/>
            <person name="Chapman S."/>
            <person name="Cusick C."/>
            <person name="Young S."/>
            <person name="Neafsey D."/>
            <person name="Nusbaum C."/>
            <person name="Birren B."/>
        </authorList>
    </citation>
    <scope>NUCLEOTIDE SEQUENCE [LARGE SCALE GENOMIC DNA]</scope>
    <source>
        <strain evidence="5 6">DIV2402</strain>
    </source>
</reference>
<evidence type="ECO:0000256" key="2">
    <source>
        <dbReference type="ARBA" id="ARBA00023125"/>
    </source>
</evidence>
<accession>A0ABZ2SPW0</accession>
<dbReference type="RefSeq" id="WP_207941447.1">
    <property type="nucleotide sequence ID" value="NZ_CP147251.1"/>
</dbReference>
<dbReference type="Proteomes" id="UP000664701">
    <property type="component" value="Chromosome"/>
</dbReference>
<dbReference type="PROSITE" id="PS50949">
    <property type="entry name" value="HTH_GNTR"/>
    <property type="match status" value="1"/>
</dbReference>
<evidence type="ECO:0000313" key="6">
    <source>
        <dbReference type="Proteomes" id="UP000664701"/>
    </source>
</evidence>
<dbReference type="InterPro" id="IPR000524">
    <property type="entry name" value="Tscrpt_reg_HTH_GntR"/>
</dbReference>
<dbReference type="EMBL" id="CP147251">
    <property type="protein sequence ID" value="WYJ76446.1"/>
    <property type="molecule type" value="Genomic_DNA"/>
</dbReference>
<dbReference type="InterPro" id="IPR036388">
    <property type="entry name" value="WH-like_DNA-bd_sf"/>
</dbReference>
<dbReference type="SUPFAM" id="SSF46785">
    <property type="entry name" value="Winged helix' DNA-binding domain"/>
    <property type="match status" value="1"/>
</dbReference>
<reference evidence="5 6" key="1">
    <citation type="submission" date="2021-03" db="EMBL/GenBank/DDBJ databases">
        <authorList>
            <person name="Gilmore M.S."/>
            <person name="Schwartzman J."/>
            <person name="Van Tyne D."/>
            <person name="Martin M."/>
            <person name="Earl A.M."/>
            <person name="Manson A.L."/>
            <person name="Straub T."/>
            <person name="Salamzade R."/>
            <person name="Saavedra J."/>
            <person name="Lebreton F."/>
            <person name="Prichula J."/>
            <person name="Schaufler K."/>
            <person name="Gaca A."/>
            <person name="Sgardioli B."/>
            <person name="Wagenaar J."/>
            <person name="Strong T."/>
        </authorList>
    </citation>
    <scope>NUCLEOTIDE SEQUENCE [LARGE SCALE GENOMIC DNA]</scope>
    <source>
        <strain evidence="5 6">DIV2402</strain>
    </source>
</reference>
<evidence type="ECO:0000313" key="5">
    <source>
        <dbReference type="EMBL" id="WYJ76446.1"/>
    </source>
</evidence>
<dbReference type="InterPro" id="IPR036390">
    <property type="entry name" value="WH_DNA-bd_sf"/>
</dbReference>
<dbReference type="CDD" id="cd07377">
    <property type="entry name" value="WHTH_GntR"/>
    <property type="match status" value="1"/>
</dbReference>
<dbReference type="SMART" id="SM00345">
    <property type="entry name" value="HTH_GNTR"/>
    <property type="match status" value="1"/>
</dbReference>
<keyword evidence="3" id="KW-0804">Transcription</keyword>
<name>A0ABZ2SPW0_9ENTE</name>
<keyword evidence="1" id="KW-0805">Transcription regulation</keyword>
<dbReference type="PANTHER" id="PTHR38445">
    <property type="entry name" value="HTH-TYPE TRANSCRIPTIONAL REPRESSOR YTRA"/>
    <property type="match status" value="1"/>
</dbReference>
<protein>
    <recommendedName>
        <fullName evidence="4">HTH gntR-type domain-containing protein</fullName>
    </recommendedName>
</protein>
<evidence type="ECO:0000256" key="1">
    <source>
        <dbReference type="ARBA" id="ARBA00023015"/>
    </source>
</evidence>
<dbReference type="Pfam" id="PF00392">
    <property type="entry name" value="GntR"/>
    <property type="match status" value="1"/>
</dbReference>
<dbReference type="PANTHER" id="PTHR38445:SF7">
    <property type="entry name" value="GNTR-FAMILY TRANSCRIPTIONAL REGULATOR"/>
    <property type="match status" value="1"/>
</dbReference>
<evidence type="ECO:0000256" key="3">
    <source>
        <dbReference type="ARBA" id="ARBA00023163"/>
    </source>
</evidence>
<proteinExistence type="predicted"/>
<keyword evidence="6" id="KW-1185">Reference proteome</keyword>
<feature type="domain" description="HTH gntR-type" evidence="4">
    <location>
        <begin position="11"/>
        <end position="79"/>
    </location>
</feature>
<evidence type="ECO:0000259" key="4">
    <source>
        <dbReference type="PROSITE" id="PS50949"/>
    </source>
</evidence>
<organism evidence="5 6">
    <name type="scientific">Candidatus Enterococcus lowellii</name>
    <dbReference type="NCBI Taxonomy" id="2230877"/>
    <lineage>
        <taxon>Bacteria</taxon>
        <taxon>Bacillati</taxon>
        <taxon>Bacillota</taxon>
        <taxon>Bacilli</taxon>
        <taxon>Lactobacillales</taxon>
        <taxon>Enterococcaceae</taxon>
        <taxon>Enterococcus</taxon>
    </lineage>
</organism>
<dbReference type="Gene3D" id="1.10.10.10">
    <property type="entry name" value="Winged helix-like DNA-binding domain superfamily/Winged helix DNA-binding domain"/>
    <property type="match status" value="1"/>
</dbReference>
<keyword evidence="2" id="KW-0238">DNA-binding</keyword>